<evidence type="ECO:0000313" key="1">
    <source>
        <dbReference type="EMBL" id="SDN85006.1"/>
    </source>
</evidence>
<keyword evidence="2" id="KW-1185">Reference proteome</keyword>
<name>A0A1H0ERR1_9BACI</name>
<organism evidence="1 2">
    <name type="scientific">Alkalicoccus daliensis</name>
    <dbReference type="NCBI Taxonomy" id="745820"/>
    <lineage>
        <taxon>Bacteria</taxon>
        <taxon>Bacillati</taxon>
        <taxon>Bacillota</taxon>
        <taxon>Bacilli</taxon>
        <taxon>Bacillales</taxon>
        <taxon>Bacillaceae</taxon>
        <taxon>Alkalicoccus</taxon>
    </lineage>
</organism>
<proteinExistence type="predicted"/>
<dbReference type="EMBL" id="FNIL01000004">
    <property type="protein sequence ID" value="SDN85006.1"/>
    <property type="molecule type" value="Genomic_DNA"/>
</dbReference>
<protein>
    <submittedName>
        <fullName evidence="1">Uncharacterized protein</fullName>
    </submittedName>
</protein>
<sequence>MLKMETLILDSETAAASPAPTYLPIDNPSAVHLVNQTLEENDNDYLDGAIQLAYNGEVILNEELNTSDVLYTWQTLVEPILKPGDKECSIILLDSVCDVKLHSNSLGFTVSIDSGFDEYNGVSNIIYYTSRGVRQCNNRRISSIWRFYHPPPIFIYRGEFLSIFYERLSSFKI</sequence>
<accession>A0A1H0ERR1</accession>
<dbReference type="Proteomes" id="UP000198778">
    <property type="component" value="Unassembled WGS sequence"/>
</dbReference>
<reference evidence="2" key="1">
    <citation type="submission" date="2016-10" db="EMBL/GenBank/DDBJ databases">
        <authorList>
            <person name="Varghese N."/>
            <person name="Submissions S."/>
        </authorList>
    </citation>
    <scope>NUCLEOTIDE SEQUENCE [LARGE SCALE GENOMIC DNA]</scope>
    <source>
        <strain evidence="2">CGMCC 1.10369</strain>
    </source>
</reference>
<gene>
    <name evidence="1" type="ORF">SAMN04488053_10434</name>
</gene>
<dbReference type="OrthoDB" id="2441875at2"/>
<evidence type="ECO:0000313" key="2">
    <source>
        <dbReference type="Proteomes" id="UP000198778"/>
    </source>
</evidence>
<dbReference type="AlphaFoldDB" id="A0A1H0ERR1"/>